<dbReference type="Gene3D" id="1.20.58.1250">
    <property type="entry name" value="Tubulin Binding Cofactor C, N-terminal domain"/>
    <property type="match status" value="1"/>
</dbReference>
<dbReference type="PANTHER" id="PTHR15139:SF0">
    <property type="entry name" value="TUBULIN-SPECIFIC CHAPERONE C"/>
    <property type="match status" value="1"/>
</dbReference>
<gene>
    <name evidence="8" type="ORF">GWI33_002069</name>
</gene>
<evidence type="ECO:0000256" key="2">
    <source>
        <dbReference type="ARBA" id="ARBA00008848"/>
    </source>
</evidence>
<dbReference type="GO" id="GO:0007023">
    <property type="term" value="P:post-chaperonin tubulin folding pathway"/>
    <property type="evidence" value="ECO:0007669"/>
    <property type="project" value="InterPro"/>
</dbReference>
<dbReference type="InterPro" id="IPR027684">
    <property type="entry name" value="TBCC"/>
</dbReference>
<dbReference type="EMBL" id="JAACXV010000015">
    <property type="protein sequence ID" value="KAF7287250.1"/>
    <property type="molecule type" value="Genomic_DNA"/>
</dbReference>
<dbReference type="SMART" id="SM00673">
    <property type="entry name" value="CARP"/>
    <property type="match status" value="2"/>
</dbReference>
<comment type="similarity">
    <text evidence="2">Belongs to the TBCC family.</text>
</comment>
<comment type="subunit">
    <text evidence="6">Supercomplex made of cofactors A to E. Cofactors A and D function by capturing and stabilizing tubulin in a quasi-native conformation. Cofactor E binds to the cofactor D-tubulin complex; interaction with cofactor C then causes the release of tubulin polypeptides that are committed to the native state.</text>
</comment>
<keyword evidence="4" id="KW-0007">Acetylation</keyword>
<dbReference type="OrthoDB" id="194775at2759"/>
<dbReference type="GO" id="GO:0005737">
    <property type="term" value="C:cytoplasm"/>
    <property type="evidence" value="ECO:0007669"/>
    <property type="project" value="UniProtKB-SubCell"/>
</dbReference>
<comment type="caution">
    <text evidence="8">The sequence shown here is derived from an EMBL/GenBank/DDBJ whole genome shotgun (WGS) entry which is preliminary data.</text>
</comment>
<dbReference type="Proteomes" id="UP000625711">
    <property type="component" value="Unassembled WGS sequence"/>
</dbReference>
<dbReference type="InterPro" id="IPR012945">
    <property type="entry name" value="Tubulin-bd_cofactor_C_dom"/>
</dbReference>
<evidence type="ECO:0000313" key="8">
    <source>
        <dbReference type="EMBL" id="KAF7287250.1"/>
    </source>
</evidence>
<dbReference type="InterPro" id="IPR016098">
    <property type="entry name" value="CAP/MinC_C"/>
</dbReference>
<name>A0A834MNB6_RHYFE</name>
<dbReference type="Pfam" id="PF16752">
    <property type="entry name" value="TBCC_N"/>
    <property type="match status" value="1"/>
</dbReference>
<evidence type="ECO:0000256" key="6">
    <source>
        <dbReference type="ARBA" id="ARBA00026055"/>
    </source>
</evidence>
<keyword evidence="5" id="KW-0143">Chaperone</keyword>
<dbReference type="InterPro" id="IPR006599">
    <property type="entry name" value="CARP_motif"/>
</dbReference>
<evidence type="ECO:0000313" key="9">
    <source>
        <dbReference type="Proteomes" id="UP000625711"/>
    </source>
</evidence>
<evidence type="ECO:0000256" key="3">
    <source>
        <dbReference type="ARBA" id="ARBA00022490"/>
    </source>
</evidence>
<dbReference type="PROSITE" id="PS51329">
    <property type="entry name" value="C_CAP_COFACTOR_C"/>
    <property type="match status" value="1"/>
</dbReference>
<dbReference type="InterPro" id="IPR017901">
    <property type="entry name" value="C-CAP_CF_C-like"/>
</dbReference>
<sequence>MELISEGVDKISILKSREIERKLNLQRKQETKRSGLAENEQLEFFERTFNEKQNFIENLIKKSLSIPKNDLPDHFNTISKEVLLLQKYVAASNLFLRNYFLQKCQNIIQELSARARDLENELMPKKKFGFKKKTKGKESEKTERDVVDGVRLSNGGISSGSNHLEKKSPTIECGFYKRTHEVLSLSGVEIYKKDVSLEKLTNCKIFTGPISTSIFAENCQNCTFVIACQQLRLHSSRNIDIYLHVTSRAIMEDCTEISIAPYNWLYENIDEHFAESGLDRLVNNWRSIDDFNWLNMEKRSPNWREMDQEYRVREWT</sequence>
<accession>A0A834MNB6</accession>
<dbReference type="Pfam" id="PF07986">
    <property type="entry name" value="TBCC"/>
    <property type="match status" value="1"/>
</dbReference>
<keyword evidence="9" id="KW-1185">Reference proteome</keyword>
<feature type="domain" description="C-CAP/cofactor C-like" evidence="7">
    <location>
        <begin position="156"/>
        <end position="293"/>
    </location>
</feature>
<evidence type="ECO:0000259" key="7">
    <source>
        <dbReference type="PROSITE" id="PS51329"/>
    </source>
</evidence>
<protein>
    <recommendedName>
        <fullName evidence="7">C-CAP/cofactor C-like domain-containing protein</fullName>
    </recommendedName>
</protein>
<dbReference type="InterPro" id="IPR031925">
    <property type="entry name" value="TBCC_N"/>
</dbReference>
<dbReference type="GO" id="GO:0007021">
    <property type="term" value="P:tubulin complex assembly"/>
    <property type="evidence" value="ECO:0007669"/>
    <property type="project" value="TreeGrafter"/>
</dbReference>
<organism evidence="8 9">
    <name type="scientific">Rhynchophorus ferrugineus</name>
    <name type="common">Red palm weevil</name>
    <name type="synonym">Curculio ferrugineus</name>
    <dbReference type="NCBI Taxonomy" id="354439"/>
    <lineage>
        <taxon>Eukaryota</taxon>
        <taxon>Metazoa</taxon>
        <taxon>Ecdysozoa</taxon>
        <taxon>Arthropoda</taxon>
        <taxon>Hexapoda</taxon>
        <taxon>Insecta</taxon>
        <taxon>Pterygota</taxon>
        <taxon>Neoptera</taxon>
        <taxon>Endopterygota</taxon>
        <taxon>Coleoptera</taxon>
        <taxon>Polyphaga</taxon>
        <taxon>Cucujiformia</taxon>
        <taxon>Curculionidae</taxon>
        <taxon>Dryophthorinae</taxon>
        <taxon>Rhynchophorus</taxon>
    </lineage>
</organism>
<evidence type="ECO:0000256" key="1">
    <source>
        <dbReference type="ARBA" id="ARBA00004496"/>
    </source>
</evidence>
<dbReference type="Gene3D" id="2.160.20.70">
    <property type="match status" value="1"/>
</dbReference>
<proteinExistence type="inferred from homology"/>
<evidence type="ECO:0000256" key="5">
    <source>
        <dbReference type="ARBA" id="ARBA00023186"/>
    </source>
</evidence>
<keyword evidence="3" id="KW-0963">Cytoplasm</keyword>
<dbReference type="GO" id="GO:0015631">
    <property type="term" value="F:tubulin binding"/>
    <property type="evidence" value="ECO:0007669"/>
    <property type="project" value="InterPro"/>
</dbReference>
<dbReference type="AlphaFoldDB" id="A0A834MNB6"/>
<comment type="subcellular location">
    <subcellularLocation>
        <location evidence="1">Cytoplasm</location>
    </subcellularLocation>
</comment>
<dbReference type="PANTHER" id="PTHR15139">
    <property type="entry name" value="TUBULIN FOLDING COFACTOR C"/>
    <property type="match status" value="1"/>
</dbReference>
<dbReference type="InterPro" id="IPR038397">
    <property type="entry name" value="TBCC_N_sf"/>
</dbReference>
<evidence type="ECO:0000256" key="4">
    <source>
        <dbReference type="ARBA" id="ARBA00022990"/>
    </source>
</evidence>
<reference evidence="8" key="1">
    <citation type="submission" date="2020-08" db="EMBL/GenBank/DDBJ databases">
        <title>Genome sequencing and assembly of the red palm weevil Rhynchophorus ferrugineus.</title>
        <authorList>
            <person name="Dias G.B."/>
            <person name="Bergman C.M."/>
            <person name="Manee M."/>
        </authorList>
    </citation>
    <scope>NUCLEOTIDE SEQUENCE</scope>
    <source>
        <strain evidence="8">AA-2017</strain>
        <tissue evidence="8">Whole larva</tissue>
    </source>
</reference>